<sequence>MRELLHIEQNDEFPNFFNGIILNLPNTNAINIIDYDLNINTYMNLKVSYPFYFGFIPRTFIENYPLFFSFFSDKKFDIFSLLKLEPLYFFKIPKDITINIIYSKIPSQNINIDKESIENILKDFFEIDTIPSLSKPSHILENTSREYKRKFSKIKKL</sequence>
<organism evidence="1 2">
    <name type="scientific">Nanobsidianus stetteri</name>
    <dbReference type="NCBI Taxonomy" id="1294122"/>
    <lineage>
        <taxon>Archaea</taxon>
        <taxon>Nanobdellota</taxon>
        <taxon>Candidatus Nanoarchaeia</taxon>
        <taxon>Nanoarchaeales</taxon>
        <taxon>Nanopusillaceae</taxon>
        <taxon>Candidatus Nanobsidianus</taxon>
    </lineage>
</organism>
<name>A0A2T9WSN6_NANST</name>
<evidence type="ECO:0000313" key="2">
    <source>
        <dbReference type="Proteomes" id="UP000245908"/>
    </source>
</evidence>
<dbReference type="AlphaFoldDB" id="A0A2T9WSN6"/>
<dbReference type="Proteomes" id="UP000245908">
    <property type="component" value="Unassembled WGS sequence"/>
</dbReference>
<gene>
    <name evidence="1" type="ORF">DDW05_02260</name>
</gene>
<proteinExistence type="predicted"/>
<dbReference type="EMBL" id="QEFH01000017">
    <property type="protein sequence ID" value="PVU70809.1"/>
    <property type="molecule type" value="Genomic_DNA"/>
</dbReference>
<protein>
    <submittedName>
        <fullName evidence="1">Uncharacterized protein</fullName>
    </submittedName>
</protein>
<evidence type="ECO:0000313" key="1">
    <source>
        <dbReference type="EMBL" id="PVU70809.1"/>
    </source>
</evidence>
<comment type="caution">
    <text evidence="1">The sequence shown here is derived from an EMBL/GenBank/DDBJ whole genome shotgun (WGS) entry which is preliminary data.</text>
</comment>
<accession>A0A2T9WSN6</accession>
<reference evidence="1 2" key="1">
    <citation type="journal article" date="2015" name="Appl. Environ. Microbiol.">
        <title>Nanoarchaeota, Their Sulfolobales Host, and Nanoarchaeota Virus Distribution across Yellowstone National Park Hot Springs.</title>
        <authorList>
            <person name="Munson-McGee J.H."/>
            <person name="Field E.K."/>
            <person name="Bateson M."/>
            <person name="Rooney C."/>
            <person name="Stepanauskas R."/>
            <person name="Young M.J."/>
        </authorList>
    </citation>
    <scope>NUCLEOTIDE SEQUENCE [LARGE SCALE GENOMIC DNA]</scope>
    <source>
        <strain evidence="1">SCGC AB-777_O03</strain>
    </source>
</reference>